<dbReference type="EMBL" id="CM055102">
    <property type="protein sequence ID" value="KAJ7538219.1"/>
    <property type="molecule type" value="Genomic_DNA"/>
</dbReference>
<reference evidence="2" key="1">
    <citation type="journal article" date="2024" name="Proc. Natl. Acad. Sci. U.S.A.">
        <title>Extraordinary preservation of gene collinearity over three hundred million years revealed in homosporous lycophytes.</title>
        <authorList>
            <person name="Li C."/>
            <person name="Wickell D."/>
            <person name="Kuo L.Y."/>
            <person name="Chen X."/>
            <person name="Nie B."/>
            <person name="Liao X."/>
            <person name="Peng D."/>
            <person name="Ji J."/>
            <person name="Jenkins J."/>
            <person name="Williams M."/>
            <person name="Shu S."/>
            <person name="Plott C."/>
            <person name="Barry K."/>
            <person name="Rajasekar S."/>
            <person name="Grimwood J."/>
            <person name="Han X."/>
            <person name="Sun S."/>
            <person name="Hou Z."/>
            <person name="He W."/>
            <person name="Dai G."/>
            <person name="Sun C."/>
            <person name="Schmutz J."/>
            <person name="Leebens-Mack J.H."/>
            <person name="Li F.W."/>
            <person name="Wang L."/>
        </authorList>
    </citation>
    <scope>NUCLEOTIDE SEQUENCE [LARGE SCALE GENOMIC DNA]</scope>
    <source>
        <strain evidence="2">cv. PW_Plant_1</strain>
    </source>
</reference>
<organism evidence="1 2">
    <name type="scientific">Diphasiastrum complanatum</name>
    <name type="common">Issler's clubmoss</name>
    <name type="synonym">Lycopodium complanatum</name>
    <dbReference type="NCBI Taxonomy" id="34168"/>
    <lineage>
        <taxon>Eukaryota</taxon>
        <taxon>Viridiplantae</taxon>
        <taxon>Streptophyta</taxon>
        <taxon>Embryophyta</taxon>
        <taxon>Tracheophyta</taxon>
        <taxon>Lycopodiopsida</taxon>
        <taxon>Lycopodiales</taxon>
        <taxon>Lycopodiaceae</taxon>
        <taxon>Lycopodioideae</taxon>
        <taxon>Diphasiastrum</taxon>
    </lineage>
</organism>
<accession>A0ACC2C881</accession>
<name>A0ACC2C881_DIPCM</name>
<protein>
    <submittedName>
        <fullName evidence="1">Uncharacterized protein</fullName>
    </submittedName>
</protein>
<keyword evidence="2" id="KW-1185">Reference proteome</keyword>
<comment type="caution">
    <text evidence="1">The sequence shown here is derived from an EMBL/GenBank/DDBJ whole genome shotgun (WGS) entry which is preliminary data.</text>
</comment>
<evidence type="ECO:0000313" key="2">
    <source>
        <dbReference type="Proteomes" id="UP001162992"/>
    </source>
</evidence>
<dbReference type="Proteomes" id="UP001162992">
    <property type="component" value="Chromosome 11"/>
</dbReference>
<gene>
    <name evidence="1" type="ORF">O6H91_11G038800</name>
</gene>
<evidence type="ECO:0000313" key="1">
    <source>
        <dbReference type="EMBL" id="KAJ7538219.1"/>
    </source>
</evidence>
<sequence>MGRGEADLEEMRFEKLDRESKEKDSHRSRDKDKDAYKEMEKERDRVRERDRDKEREQKDKDKSKDAERDRERHRDKEKERDKESERDKQRIKDRDREKDKEREREREKERDKERERDREREREKEREKERERDREKDRDRERLKERERERDRDKMREKEREKVRERDSRLRELEKDKDAEYRRDRLKDIDRDIERDRDIDKEKRKGDRDPDRKEREREKEKERDVERERDRDDREREREKKREKEKDRDRDREKEREVDRDRDNREHPRSRQKGNERERDKELEKVKDRTKEIHSTKEKDRGKDEERSQRELDKSQISSMDLEERIVKMKEDRIRNLDRRKAADKEDEQSEITAWVNRSRKLQEQAKVNEKEKAARMARTLAEQEFEEKSDEEYETKDLAGLKIRHGLDKVMEGGAVVLTLKDRNILDGDDVDEEMDELENIEIAEQKAREDAYKAAKKKPGIYEDKFHNEFSEPRTILPQYDDVVKDDGVVLDETGGINEQSRKRLEEIRQRLQNATVRGLARDSVASEAARVAADFYTQEEMLQFKKPKKKKKLRKKIDIDIDALEAEAKAAGLGTGDLGSRVSAGRNGKKEEERAVADSKRNAYQNAYVKALEASKVLLSESSAAMDMDTDGPVFGADEDDELHRSLERARFAALKKQAENGGSVAGPQAVAARLAALKEETGSGSQHQGVAEGETEKPIVITDTGEFCLSLQLDEVISRRAGAKDVFGEEDDVGPAATKDLEVANKEGGWIEVREVDQKDSLSAEEEEENILEEPIQEVAVGKGLAGALNLLKERGTLKETIDWGGRNMDKKRSKLVGIVDDNPPEQTRQRDILLDRVDEFGRTMTPKEAFRRLSHKFHGKGPGKMKQEKKMKQYQEELKLKQMNSGDTPLMSMEKMREAQAKMRTPYIVISGHIKPGQTSDPRSGFATVEKEPIGSLTPMLGDKKVEHFLGIKRKSEVGSMGPPPPKKPKSER</sequence>
<proteinExistence type="predicted"/>